<evidence type="ECO:0000313" key="2">
    <source>
        <dbReference type="EMBL" id="EFX74952.1"/>
    </source>
</evidence>
<dbReference type="HOGENOM" id="CLU_1837125_0_0_1"/>
<dbReference type="EMBL" id="GL732579">
    <property type="protein sequence ID" value="EFX74952.1"/>
    <property type="molecule type" value="Genomic_DNA"/>
</dbReference>
<dbReference type="PANTHER" id="PTHR38128">
    <property type="entry name" value="GAMETOCYTOGENESIS-IMPLICATED PROTEIN"/>
    <property type="match status" value="1"/>
</dbReference>
<reference evidence="2 3" key="1">
    <citation type="journal article" date="2011" name="Science">
        <title>The ecoresponsive genome of Daphnia pulex.</title>
        <authorList>
            <person name="Colbourne J.K."/>
            <person name="Pfrender M.E."/>
            <person name="Gilbert D."/>
            <person name="Thomas W.K."/>
            <person name="Tucker A."/>
            <person name="Oakley T.H."/>
            <person name="Tokishita S."/>
            <person name="Aerts A."/>
            <person name="Arnold G.J."/>
            <person name="Basu M.K."/>
            <person name="Bauer D.J."/>
            <person name="Caceres C.E."/>
            <person name="Carmel L."/>
            <person name="Casola C."/>
            <person name="Choi J.H."/>
            <person name="Detter J.C."/>
            <person name="Dong Q."/>
            <person name="Dusheyko S."/>
            <person name="Eads B.D."/>
            <person name="Frohlich T."/>
            <person name="Geiler-Samerotte K.A."/>
            <person name="Gerlach D."/>
            <person name="Hatcher P."/>
            <person name="Jogdeo S."/>
            <person name="Krijgsveld J."/>
            <person name="Kriventseva E.V."/>
            <person name="Kultz D."/>
            <person name="Laforsch C."/>
            <person name="Lindquist E."/>
            <person name="Lopez J."/>
            <person name="Manak J.R."/>
            <person name="Muller J."/>
            <person name="Pangilinan J."/>
            <person name="Patwardhan R.P."/>
            <person name="Pitluck S."/>
            <person name="Pritham E.J."/>
            <person name="Rechtsteiner A."/>
            <person name="Rho M."/>
            <person name="Rogozin I.B."/>
            <person name="Sakarya O."/>
            <person name="Salamov A."/>
            <person name="Schaack S."/>
            <person name="Shapiro H."/>
            <person name="Shiga Y."/>
            <person name="Skalitzky C."/>
            <person name="Smith Z."/>
            <person name="Souvorov A."/>
            <person name="Sung W."/>
            <person name="Tang Z."/>
            <person name="Tsuchiya D."/>
            <person name="Tu H."/>
            <person name="Vos H."/>
            <person name="Wang M."/>
            <person name="Wolf Y.I."/>
            <person name="Yamagata H."/>
            <person name="Yamada T."/>
            <person name="Ye Y."/>
            <person name="Shaw J.R."/>
            <person name="Andrews J."/>
            <person name="Crease T.J."/>
            <person name="Tang H."/>
            <person name="Lucas S.M."/>
            <person name="Robertson H.M."/>
            <person name="Bork P."/>
            <person name="Koonin E.V."/>
            <person name="Zdobnov E.M."/>
            <person name="Grigoriev I.V."/>
            <person name="Lynch M."/>
            <person name="Boore J.L."/>
        </authorList>
    </citation>
    <scope>NUCLEOTIDE SEQUENCE [LARGE SCALE GENOMIC DNA]</scope>
</reference>
<accession>E9H034</accession>
<keyword evidence="3" id="KW-1185">Reference proteome</keyword>
<dbReference type="AlphaFoldDB" id="E9H034"/>
<organism evidence="2 3">
    <name type="scientific">Daphnia pulex</name>
    <name type="common">Water flea</name>
    <dbReference type="NCBI Taxonomy" id="6669"/>
    <lineage>
        <taxon>Eukaryota</taxon>
        <taxon>Metazoa</taxon>
        <taxon>Ecdysozoa</taxon>
        <taxon>Arthropoda</taxon>
        <taxon>Crustacea</taxon>
        <taxon>Branchiopoda</taxon>
        <taxon>Diplostraca</taxon>
        <taxon>Cladocera</taxon>
        <taxon>Anomopoda</taxon>
        <taxon>Daphniidae</taxon>
        <taxon>Daphnia</taxon>
    </lineage>
</organism>
<evidence type="ECO:0000256" key="1">
    <source>
        <dbReference type="SAM" id="MobiDB-lite"/>
    </source>
</evidence>
<feature type="compositionally biased region" description="Polar residues" evidence="1">
    <location>
        <begin position="26"/>
        <end position="52"/>
    </location>
</feature>
<sequence>MLWRQEPCPAFESTFDVGNWYRATTETDTQTAKDPNENAQRAKNNSSATCATSGDKENESDWETCSDCSTDSDNETNKIIRGKEDVREDVTETLQENTLLVLVQYIGLWSSLCKVIPSETERMDLYIMVAAILELTHNVE</sequence>
<dbReference type="PANTHER" id="PTHR38128:SF2">
    <property type="entry name" value="OLIGOMERIC GOLGI COMPLEX SUBUNIT 4, PUTATIVE-RELATED"/>
    <property type="match status" value="1"/>
</dbReference>
<feature type="region of interest" description="Disordered" evidence="1">
    <location>
        <begin position="26"/>
        <end position="75"/>
    </location>
</feature>
<evidence type="ECO:0000313" key="3">
    <source>
        <dbReference type="Proteomes" id="UP000000305"/>
    </source>
</evidence>
<dbReference type="Proteomes" id="UP000000305">
    <property type="component" value="Unassembled WGS sequence"/>
</dbReference>
<name>E9H034_DAPPU</name>
<proteinExistence type="predicted"/>
<protein>
    <submittedName>
        <fullName evidence="2">Uncharacterized protein</fullName>
    </submittedName>
</protein>
<dbReference type="KEGG" id="dpx:DAPPUDRAFT_251277"/>
<dbReference type="PhylomeDB" id="E9H034"/>
<feature type="compositionally biased region" description="Acidic residues" evidence="1">
    <location>
        <begin position="60"/>
        <end position="74"/>
    </location>
</feature>
<gene>
    <name evidence="2" type="ORF">DAPPUDRAFT_251277</name>
</gene>
<dbReference type="InParanoid" id="E9H034"/>